<proteinExistence type="predicted"/>
<keyword evidence="3" id="KW-1185">Reference proteome</keyword>
<dbReference type="eggNOG" id="COG2856">
    <property type="taxonomic scope" value="Bacteria"/>
</dbReference>
<comment type="caution">
    <text evidence="2">The sequence shown here is derived from an EMBL/GenBank/DDBJ whole genome shotgun (WGS) entry which is preliminary data.</text>
</comment>
<dbReference type="STRING" id="883114.HMPREF9709_01226"/>
<dbReference type="EMBL" id="AGEI01000023">
    <property type="protein sequence ID" value="EHR33478.1"/>
    <property type="molecule type" value="Genomic_DNA"/>
</dbReference>
<dbReference type="Pfam" id="PF06114">
    <property type="entry name" value="Peptidase_M78"/>
    <property type="match status" value="1"/>
</dbReference>
<dbReference type="Proteomes" id="UP000004191">
    <property type="component" value="Unassembled WGS sequence"/>
</dbReference>
<accession>H3NPG5</accession>
<protein>
    <recommendedName>
        <fullName evidence="1">IrrE N-terminal-like domain-containing protein</fullName>
    </recommendedName>
</protein>
<evidence type="ECO:0000259" key="1">
    <source>
        <dbReference type="Pfam" id="PF06114"/>
    </source>
</evidence>
<reference evidence="2 3" key="1">
    <citation type="submission" date="2012-01" db="EMBL/GenBank/DDBJ databases">
        <title>The Genome Sequence of Helcococcus kunzii ATCC 51366.</title>
        <authorList>
            <consortium name="The Broad Institute Genome Sequencing Platform"/>
            <person name="Earl A."/>
            <person name="Ward D."/>
            <person name="Feldgarden M."/>
            <person name="Gevers D."/>
            <person name="Huys G."/>
            <person name="Young S.K."/>
            <person name="Zeng Q."/>
            <person name="Gargeya S."/>
            <person name="Fitzgerald M."/>
            <person name="Haas B."/>
            <person name="Abouelleil A."/>
            <person name="Alvarado L."/>
            <person name="Arachchi H.M."/>
            <person name="Berlin A."/>
            <person name="Chapman S.B."/>
            <person name="Gearin G."/>
            <person name="Goldberg J."/>
            <person name="Griggs A."/>
            <person name="Gujja S."/>
            <person name="Hansen M."/>
            <person name="Heiman D."/>
            <person name="Howarth C."/>
            <person name="Larimer J."/>
            <person name="Lui A."/>
            <person name="MacDonald P.J.P."/>
            <person name="McCowen C."/>
            <person name="Montmayeur A."/>
            <person name="Murphy C."/>
            <person name="Neiman D."/>
            <person name="Pearson M."/>
            <person name="Priest M."/>
            <person name="Roberts A."/>
            <person name="Saif S."/>
            <person name="Shea T."/>
            <person name="Sisk P."/>
            <person name="Stolte C."/>
            <person name="Sykes S."/>
            <person name="Wortman J."/>
            <person name="Nusbaum C."/>
            <person name="Birren B."/>
        </authorList>
    </citation>
    <scope>NUCLEOTIDE SEQUENCE [LARGE SCALE GENOMIC DNA]</scope>
    <source>
        <strain evidence="2 3">ATCC 51366</strain>
    </source>
</reference>
<dbReference type="InterPro" id="IPR010359">
    <property type="entry name" value="IrrE_HExxH"/>
</dbReference>
<organism evidence="2 3">
    <name type="scientific">Helcococcus kunzii ATCC 51366</name>
    <dbReference type="NCBI Taxonomy" id="883114"/>
    <lineage>
        <taxon>Bacteria</taxon>
        <taxon>Bacillati</taxon>
        <taxon>Bacillota</taxon>
        <taxon>Tissierellia</taxon>
        <taxon>Tissierellales</taxon>
        <taxon>Peptoniphilaceae</taxon>
        <taxon>Helcococcus</taxon>
    </lineage>
</organism>
<gene>
    <name evidence="2" type="ORF">HMPREF9709_01226</name>
</gene>
<sequence>MTKQEIDDIVNGLVEVVGSRNVYDIIDHLSIKVIVNSKMNTMFVRLKGKEYIFLSENEPPELIEFALAHEIGHAILHDIEMIYFSRLCISKSKYEKEADYFAFKLLNKSIDRTLNYTIEEYAKDLCVSEGVIRYIIEK</sequence>
<dbReference type="GeneID" id="96999203"/>
<dbReference type="OrthoDB" id="9816277at2"/>
<feature type="domain" description="IrrE N-terminal-like" evidence="1">
    <location>
        <begin position="30"/>
        <end position="106"/>
    </location>
</feature>
<dbReference type="AlphaFoldDB" id="H3NPG5"/>
<dbReference type="RefSeq" id="WP_005398741.1">
    <property type="nucleotide sequence ID" value="NZ_JH601088.1"/>
</dbReference>
<evidence type="ECO:0000313" key="2">
    <source>
        <dbReference type="EMBL" id="EHR33478.1"/>
    </source>
</evidence>
<dbReference type="HOGENOM" id="CLU_122894_1_2_9"/>
<evidence type="ECO:0000313" key="3">
    <source>
        <dbReference type="Proteomes" id="UP000004191"/>
    </source>
</evidence>
<name>H3NPG5_9FIRM</name>
<dbReference type="Gene3D" id="1.10.10.2910">
    <property type="match status" value="1"/>
</dbReference>